<gene>
    <name evidence="10" type="primary">Aste57867_11930</name>
    <name evidence="9" type="ORF">As57867_011885</name>
    <name evidence="10" type="ORF">ASTE57867_11930</name>
</gene>
<comment type="similarity">
    <text evidence="6">Belongs to the CSTPP1 family.</text>
</comment>
<proteinExistence type="inferred from homology"/>
<keyword evidence="5" id="KW-0206">Cytoskeleton</keyword>
<evidence type="ECO:0000313" key="11">
    <source>
        <dbReference type="Proteomes" id="UP000332933"/>
    </source>
</evidence>
<evidence type="ECO:0000256" key="1">
    <source>
        <dbReference type="ARBA" id="ARBA00004607"/>
    </source>
</evidence>
<organism evidence="10 11">
    <name type="scientific">Aphanomyces stellatus</name>
    <dbReference type="NCBI Taxonomy" id="120398"/>
    <lineage>
        <taxon>Eukaryota</taxon>
        <taxon>Sar</taxon>
        <taxon>Stramenopiles</taxon>
        <taxon>Oomycota</taxon>
        <taxon>Saprolegniomycetes</taxon>
        <taxon>Saprolegniales</taxon>
        <taxon>Verrucalvaceae</taxon>
        <taxon>Aphanomyces</taxon>
    </lineage>
</organism>
<dbReference type="Proteomes" id="UP000332933">
    <property type="component" value="Unassembled WGS sequence"/>
</dbReference>
<dbReference type="InterPro" id="IPR038968">
    <property type="entry name" value="CSTPP1"/>
</dbReference>
<dbReference type="OrthoDB" id="197906at2759"/>
<evidence type="ECO:0000256" key="8">
    <source>
        <dbReference type="ARBA" id="ARBA00045673"/>
    </source>
</evidence>
<sequence>MSFLAAASHADPSHMSIFRARKNARSSLLVQRDKPLDSLSSDDYLERTGVKYFAEDALKQLMEERPENAMRYFERYFSSVVMQTHVEGRKFDFVNANLRNRVAFVAHVAPVLTLYGRMAIELTVEDMHQLLVMRCKGFPRHIMSQATAHIDVTRGPKISFKRLFTCFKACFVYNEFLRYMHDIYGQVLQGDTKKALDSVLTEIQTSDRRRSSVIAAKFGEKIVLKLQAAQAANSELFSMPPISLLEVCVYTSVSFKQFCGAFLEHAAVEAGIHELQVSFEKIAEGALRTAKGDCLEDVEERKTIIKKRRMSKSKK</sequence>
<keyword evidence="11" id="KW-1185">Reference proteome</keyword>
<dbReference type="PANTHER" id="PTHR34252">
    <property type="entry name" value="UPF0705 PROTEIN C11ORF49"/>
    <property type="match status" value="1"/>
</dbReference>
<evidence type="ECO:0000313" key="10">
    <source>
        <dbReference type="EMBL" id="VFT88785.1"/>
    </source>
</evidence>
<accession>A0A485KW89</accession>
<evidence type="ECO:0000256" key="6">
    <source>
        <dbReference type="ARBA" id="ARBA00033750"/>
    </source>
</evidence>
<dbReference type="GO" id="GO:0034451">
    <property type="term" value="C:centriolar satellite"/>
    <property type="evidence" value="ECO:0007669"/>
    <property type="project" value="UniProtKB-SubCell"/>
</dbReference>
<evidence type="ECO:0000256" key="3">
    <source>
        <dbReference type="ARBA" id="ARBA00022553"/>
    </source>
</evidence>
<dbReference type="PANTHER" id="PTHR34252:SF1">
    <property type="entry name" value="CENTRIOLAR SATELLITE-ASSOCIATED TUBULIN POLYGLUTAMYLASE COMPLEX REGULATOR 1"/>
    <property type="match status" value="1"/>
</dbReference>
<evidence type="ECO:0000256" key="2">
    <source>
        <dbReference type="ARBA" id="ARBA00022490"/>
    </source>
</evidence>
<reference evidence="10 11" key="1">
    <citation type="submission" date="2019-03" db="EMBL/GenBank/DDBJ databases">
        <authorList>
            <person name="Gaulin E."/>
            <person name="Dumas B."/>
        </authorList>
    </citation>
    <scope>NUCLEOTIDE SEQUENCE [LARGE SCALE GENOMIC DNA]</scope>
    <source>
        <strain evidence="10">CBS 568.67</strain>
    </source>
</reference>
<dbReference type="GO" id="GO:0005874">
    <property type="term" value="C:microtubule"/>
    <property type="evidence" value="ECO:0007669"/>
    <property type="project" value="UniProtKB-KW"/>
</dbReference>
<dbReference type="EMBL" id="VJMH01005322">
    <property type="protein sequence ID" value="KAF0697378.1"/>
    <property type="molecule type" value="Genomic_DNA"/>
</dbReference>
<keyword evidence="4" id="KW-0493">Microtubule</keyword>
<protein>
    <recommendedName>
        <fullName evidence="7">Centriolar satellite-associated tubulin polyglutamylase complex regulator 1</fullName>
    </recommendedName>
</protein>
<comment type="subcellular location">
    <subcellularLocation>
        <location evidence="1">Cytoplasm</location>
        <location evidence="1">Cytoskeleton</location>
        <location evidence="1">Microtubule organizing center</location>
        <location evidence="1">Centrosome</location>
        <location evidence="1">Centriolar satellite</location>
    </subcellularLocation>
</comment>
<evidence type="ECO:0000313" key="9">
    <source>
        <dbReference type="EMBL" id="KAF0697378.1"/>
    </source>
</evidence>
<keyword evidence="2" id="KW-0963">Cytoplasm</keyword>
<dbReference type="CDD" id="cd22959">
    <property type="entry name" value="DD_C11orf49"/>
    <property type="match status" value="1"/>
</dbReference>
<dbReference type="AlphaFoldDB" id="A0A485KW89"/>
<evidence type="ECO:0000256" key="7">
    <source>
        <dbReference type="ARBA" id="ARBA00033769"/>
    </source>
</evidence>
<name>A0A485KW89_9STRA</name>
<reference evidence="9" key="2">
    <citation type="submission" date="2019-06" db="EMBL/GenBank/DDBJ databases">
        <title>Genomics analysis of Aphanomyces spp. identifies a new class of oomycete effector associated with host adaptation.</title>
        <authorList>
            <person name="Gaulin E."/>
        </authorList>
    </citation>
    <scope>NUCLEOTIDE SEQUENCE</scope>
    <source>
        <strain evidence="9">CBS 578.67</strain>
    </source>
</reference>
<dbReference type="EMBL" id="CAADRA010005343">
    <property type="protein sequence ID" value="VFT88785.1"/>
    <property type="molecule type" value="Genomic_DNA"/>
</dbReference>
<keyword evidence="3" id="KW-0597">Phosphoprotein</keyword>
<evidence type="ECO:0000256" key="4">
    <source>
        <dbReference type="ARBA" id="ARBA00022701"/>
    </source>
</evidence>
<evidence type="ECO:0000256" key="5">
    <source>
        <dbReference type="ARBA" id="ARBA00023212"/>
    </source>
</evidence>
<comment type="function">
    <text evidence="8">Regulator of the tubulin polyglutamylase complex (TPGC) that controls cytoskeletal organization, nuclear shape, and cilium disassembly by balancing microtubule and actin assembly. Regulates the assembly and stability of the TPGC and thereby modulates polyglutamylation of the microtubule, which antagonizes MAP4 binding.</text>
</comment>